<dbReference type="InterPro" id="IPR007712">
    <property type="entry name" value="RelE/ParE_toxin"/>
</dbReference>
<dbReference type="InterPro" id="IPR052747">
    <property type="entry name" value="TA_system_RelE_toxin"/>
</dbReference>
<dbReference type="Proteomes" id="UP000070578">
    <property type="component" value="Unassembled WGS sequence"/>
</dbReference>
<comment type="caution">
    <text evidence="2">The sequence shown here is derived from an EMBL/GenBank/DDBJ whole genome shotgun (WGS) entry which is preliminary data.</text>
</comment>
<dbReference type="EMBL" id="LSLI01000069">
    <property type="protein sequence ID" value="KXS31553.1"/>
    <property type="molecule type" value="Genomic_DNA"/>
</dbReference>
<dbReference type="AlphaFoldDB" id="A0A139BRW5"/>
<sequence>MNTIEWSAKAVRQLRKIADKRKRQSIFAEAQHLANWPDCQGDIKRLQGRDGYRLRVSDHRVIFEIDQSGTPIIVTIIQVEKRNERTY</sequence>
<accession>A0A139BRW5</accession>
<organism evidence="2 3">
    <name type="scientific">Candidatus Gallionella acididurans</name>
    <dbReference type="NCBI Taxonomy" id="1796491"/>
    <lineage>
        <taxon>Bacteria</taxon>
        <taxon>Pseudomonadati</taxon>
        <taxon>Pseudomonadota</taxon>
        <taxon>Betaproteobacteria</taxon>
        <taxon>Nitrosomonadales</taxon>
        <taxon>Gallionellaceae</taxon>
        <taxon>Gallionella</taxon>
    </lineage>
</organism>
<name>A0A139BRW5_9PROT</name>
<gene>
    <name evidence="2" type="ORF">AWT59_2341</name>
</gene>
<dbReference type="PANTHER" id="PTHR38813">
    <property type="match status" value="1"/>
</dbReference>
<reference evidence="2 3" key="2">
    <citation type="submission" date="2016-03" db="EMBL/GenBank/DDBJ databases">
        <title>New uncultured bacterium of the family Gallionellaceae from acid mine drainage: description and reconstruction of genome based on metagenomic analysis of microbial community.</title>
        <authorList>
            <person name="Kadnikov V."/>
            <person name="Ivasenko D."/>
            <person name="Beletsky A."/>
            <person name="Mardanov A."/>
            <person name="Danilova E."/>
            <person name="Pimenov N."/>
            <person name="Karnachuk O."/>
            <person name="Ravin N."/>
        </authorList>
    </citation>
    <scope>NUCLEOTIDE SEQUENCE [LARGE SCALE GENOMIC DNA]</scope>
    <source>
        <strain evidence="2">ShG14-8</strain>
    </source>
</reference>
<evidence type="ECO:0000313" key="3">
    <source>
        <dbReference type="Proteomes" id="UP000070578"/>
    </source>
</evidence>
<dbReference type="SUPFAM" id="SSF143011">
    <property type="entry name" value="RelE-like"/>
    <property type="match status" value="1"/>
</dbReference>
<dbReference type="PANTHER" id="PTHR38813:SF1">
    <property type="entry name" value="TOXIN RELE1-RELATED"/>
    <property type="match status" value="1"/>
</dbReference>
<protein>
    <submittedName>
        <fullName evidence="2">Plasmid stabilization system</fullName>
    </submittedName>
</protein>
<evidence type="ECO:0000256" key="1">
    <source>
        <dbReference type="ARBA" id="ARBA00022649"/>
    </source>
</evidence>
<dbReference type="Gene3D" id="3.30.2310.20">
    <property type="entry name" value="RelE-like"/>
    <property type="match status" value="1"/>
</dbReference>
<keyword evidence="1" id="KW-1277">Toxin-antitoxin system</keyword>
<dbReference type="Pfam" id="PF05016">
    <property type="entry name" value="ParE_toxin"/>
    <property type="match status" value="1"/>
</dbReference>
<evidence type="ECO:0000313" key="2">
    <source>
        <dbReference type="EMBL" id="KXS31553.1"/>
    </source>
</evidence>
<dbReference type="InterPro" id="IPR035093">
    <property type="entry name" value="RelE/ParE_toxin_dom_sf"/>
</dbReference>
<proteinExistence type="predicted"/>
<reference evidence="2 3" key="1">
    <citation type="submission" date="2016-02" db="EMBL/GenBank/DDBJ databases">
        <authorList>
            <person name="Wen L."/>
            <person name="He K."/>
            <person name="Yang H."/>
        </authorList>
    </citation>
    <scope>NUCLEOTIDE SEQUENCE [LARGE SCALE GENOMIC DNA]</scope>
    <source>
        <strain evidence="2">ShG14-8</strain>
    </source>
</reference>